<dbReference type="PANTHER" id="PTHR24112">
    <property type="entry name" value="LEUCINE-RICH REPEAT, ISOFORM F-RELATED"/>
    <property type="match status" value="1"/>
</dbReference>
<keyword evidence="8" id="KW-1185">Reference proteome</keyword>
<comment type="similarity">
    <text evidence="4">Belongs to the PPP1R37 family.</text>
</comment>
<evidence type="ECO:0000256" key="1">
    <source>
        <dbReference type="ARBA" id="ARBA00022614"/>
    </source>
</evidence>
<gene>
    <name evidence="9" type="primary">LOC120028884</name>
</gene>
<feature type="compositionally biased region" description="Polar residues" evidence="7">
    <location>
        <begin position="896"/>
        <end position="915"/>
    </location>
</feature>
<keyword evidence="2" id="KW-0677">Repeat</keyword>
<feature type="compositionally biased region" description="Polar residues" evidence="7">
    <location>
        <begin position="742"/>
        <end position="754"/>
    </location>
</feature>
<dbReference type="InterPro" id="IPR001611">
    <property type="entry name" value="Leu-rich_rpt"/>
</dbReference>
<feature type="compositionally biased region" description="Low complexity" evidence="7">
    <location>
        <begin position="1019"/>
        <end position="1035"/>
    </location>
</feature>
<dbReference type="Gene3D" id="3.80.10.10">
    <property type="entry name" value="Ribonuclease Inhibitor"/>
    <property type="match status" value="1"/>
</dbReference>
<evidence type="ECO:0000256" key="7">
    <source>
        <dbReference type="SAM" id="MobiDB-lite"/>
    </source>
</evidence>
<sequence>MNIEEQALDLCNVKMKSNVDDNTTNNSEEIIPRISELMDGDLCKQGIGTEVADTSSLARLTDNPRGEDNHRSKETLEIDEVNGNKNNSVPDTPAIVSSDFAVSNDDQDQEESIKDTTPSALMFAIEEGDDGGDMDISVDLSLDESGMLESEPTDQGPSLTEETFSSGTNPDSSTPDVVTDKEPDKPSEQEDSPPVIATGEALSPALDEGDDKHKNGKRVTFPSDEDIVSGAVEPKDPWRHAQNVTVDEILSAYRQACVKLNCKLIPKVLKQMQELKDLTHRNECLDLKGEKLDYKACESLEEVFKRVQFKVVDLEQTSLDEDGASALFDMIEYYESATHLNISFNKHIGTRGWQAAAHMMRKTSSLQYLDARNTPLLDHSAPFVARALRISGSLAVLHLENAGLSGRPLMLLATALKMNMNLRELYLADNKLNGLQDSAQLGNLLKFNCNIQILDLRNNHILDSGLAYVCEGLKEQRKGLVTLVLWNNQLTHNGMGYLAAALPCTQSLETLNLGHNSVGNEGVHKLKDGLISNRSVLRLGLASTKLSCEGAVAVAEFIAESPRLLRLDLRENEIKTGGLMALSLALKVNTSLLRLDLDREPKKETVKSFIDTQRSLLAEIQNGCKRNFILAKEKEETEQQMHSASMAEIATEDRTEEEDGADSGEHVEKDGEDSECEGGKEGVKDTESLTDSQSAVRSEGIVLPLLLESDSDTDDDEEEEVVLSKAPSVSPVPKHTGPSLRAATTQHPLSASQMPTAPFTPPATGAFISGITVTESTGPPGTPPSPGRCISVSSPGRGHKIFMVTRVESPSDQQQVLGKIGMHNPKASKEPVVSLVKQTTHRPQAPSQPSQEEVRTEQTQPQTMPTPLTQEVRQSLTEQTQPQTTPTPLTQEVTQSLTEQIQPQTTPLTQEVRQSLTGQTQPQTTPTPLTQEVRQSLTGQTQPQTTPTPLTQEVRQSLTGQTQPQTTPTPLTQEVRQSLTEQTQPQTTPTPLTQEVRQSLTEQIQPQTTPLTQEVRQSLTEQTQPQTTPTPLTQEVRQSLTEQIQPQTTPLTQEVRQSLTEQTQPQTTPTPLTQEVTQSLTEQIQPQTTPLTQEVRQSLTEQTQPQTTPTPLTQEVRQSLTEQTQPQTTPTPLTQEVRQSLTGQTQPQTTPTPLTQEVTQSLTEQTQPQTTPTPLTQEVRQSLTEQTQPQTTPTPLTQEVTQSLTEQTQPQTTPLTQEVRQSLTEQTQPQTTPTPLTQEVRQSLTEQTQPQTTPTPLTQEVRQSLTEQTQTQTTPTPLTQEVRQSLTEQTQPQTTPLTRGLVQSLDEPQTIDPKQTEKSPVAPEEPSSEEDVVETPNDPSETLEPPSNLLTQPTEEEVEGVLDSSQPVLAEQSPGTAAQPSHTLSLPTEDVATQSLASPQQTEQMVETATEPRLEQSAVEQQSTEAALEGEVVVGEKEASQDPVEETFREQAESQTNTEEDEMQSERLPQQEHIPEQASDTVQQPLAPQPLAPQLAMQTNTKPLGDLLLTAPLQSQPETVQPDSELLPPEQEPAETLPQAHRQVVPESPSEQGATESVAEAEQELYLSEEEQQQLAQQALPVQVEQQQQQPVLEQLQQQPLQPEGQSQTTLPAKPSPVPAETDTALEVEGCSSPPKAEESPDESSTDEGESVEEVVGSALPNGLKPEFVLHLLDPEGPKPGPGSCVMEHVSVTAELSCGQDLEELLLEASLETGRDAP</sequence>
<dbReference type="RefSeq" id="XP_038830066.1">
    <property type="nucleotide sequence ID" value="XM_038974138.1"/>
</dbReference>
<feature type="compositionally biased region" description="Polar residues" evidence="7">
    <location>
        <begin position="1512"/>
        <end position="1522"/>
    </location>
</feature>
<evidence type="ECO:0000256" key="2">
    <source>
        <dbReference type="ARBA" id="ARBA00022737"/>
    </source>
</evidence>
<feature type="compositionally biased region" description="Polar residues" evidence="7">
    <location>
        <begin position="836"/>
        <end position="851"/>
    </location>
</feature>
<feature type="compositionally biased region" description="Polar residues" evidence="7">
    <location>
        <begin position="1363"/>
        <end position="1407"/>
    </location>
</feature>
<feature type="compositionally biased region" description="Basic and acidic residues" evidence="7">
    <location>
        <begin position="62"/>
        <end position="76"/>
    </location>
</feature>
<evidence type="ECO:0000313" key="8">
    <source>
        <dbReference type="Proteomes" id="UP000808372"/>
    </source>
</evidence>
<dbReference type="GeneID" id="120028884"/>
<reference evidence="9" key="1">
    <citation type="submission" date="2025-08" db="UniProtKB">
        <authorList>
            <consortium name="RefSeq"/>
        </authorList>
    </citation>
    <scope>IDENTIFICATION</scope>
    <source>
        <tissue evidence="9">White muscle</tissue>
    </source>
</reference>
<feature type="compositionally biased region" description="Low complexity" evidence="7">
    <location>
        <begin position="1573"/>
        <end position="1608"/>
    </location>
</feature>
<dbReference type="CDD" id="cd00116">
    <property type="entry name" value="LRR_RI"/>
    <property type="match status" value="1"/>
</dbReference>
<evidence type="ECO:0000313" key="9">
    <source>
        <dbReference type="RefSeq" id="XP_038830066.1"/>
    </source>
</evidence>
<feature type="compositionally biased region" description="Low complexity" evidence="7">
    <location>
        <begin position="858"/>
        <end position="895"/>
    </location>
</feature>
<dbReference type="FunFam" id="3.80.10.10:FF:000324">
    <property type="entry name" value="Protein phosphatase 1 regulatory subunit 37"/>
    <property type="match status" value="1"/>
</dbReference>
<dbReference type="PROSITE" id="PS51450">
    <property type="entry name" value="LRR"/>
    <property type="match status" value="1"/>
</dbReference>
<feature type="compositionally biased region" description="Polar residues" evidence="7">
    <location>
        <begin position="996"/>
        <end position="1018"/>
    </location>
</feature>
<feature type="compositionally biased region" description="Low complexity" evidence="7">
    <location>
        <begin position="916"/>
        <end position="995"/>
    </location>
</feature>
<feature type="compositionally biased region" description="Basic and acidic residues" evidence="7">
    <location>
        <begin position="1434"/>
        <end position="1452"/>
    </location>
</feature>
<dbReference type="GO" id="GO:0004864">
    <property type="term" value="F:protein phosphatase inhibitor activity"/>
    <property type="evidence" value="ECO:0007669"/>
    <property type="project" value="UniProtKB-KW"/>
</dbReference>
<proteinExistence type="inferred from homology"/>
<keyword evidence="3" id="KW-0650">Protein phosphatase inhibitor</keyword>
<keyword evidence="1" id="KW-0433">Leucine-rich repeat</keyword>
<feature type="compositionally biased region" description="Polar residues" evidence="7">
    <location>
        <begin position="1079"/>
        <end position="1098"/>
    </location>
</feature>
<feature type="compositionally biased region" description="Acidic residues" evidence="7">
    <location>
        <begin position="1640"/>
        <end position="1653"/>
    </location>
</feature>
<feature type="compositionally biased region" description="Basic and acidic residues" evidence="7">
    <location>
        <begin position="178"/>
        <end position="188"/>
    </location>
</feature>
<dbReference type="Proteomes" id="UP000808372">
    <property type="component" value="Chromosome 34"/>
</dbReference>
<feature type="region of interest" description="Disordered" evidence="7">
    <location>
        <begin position="808"/>
        <end position="1660"/>
    </location>
</feature>
<feature type="compositionally biased region" description="Acidic residues" evidence="7">
    <location>
        <begin position="709"/>
        <end position="721"/>
    </location>
</feature>
<feature type="compositionally biased region" description="Acidic residues" evidence="7">
    <location>
        <begin position="1559"/>
        <end position="1572"/>
    </location>
</feature>
<evidence type="ECO:0000256" key="5">
    <source>
        <dbReference type="ARBA" id="ARBA00040684"/>
    </source>
</evidence>
<feature type="region of interest" description="Disordered" evidence="7">
    <location>
        <begin position="59"/>
        <end position="234"/>
    </location>
</feature>
<feature type="compositionally biased region" description="Basic and acidic residues" evidence="7">
    <location>
        <begin position="677"/>
        <end position="687"/>
    </location>
</feature>
<evidence type="ECO:0000256" key="4">
    <source>
        <dbReference type="ARBA" id="ARBA00038315"/>
    </source>
</evidence>
<protein>
    <recommendedName>
        <fullName evidence="5">Protein phosphatase 1 regulatory subunit 37</fullName>
    </recommendedName>
    <alternativeName>
        <fullName evidence="6">Leucine-rich repeat-containing protein 68</fullName>
    </alternativeName>
</protein>
<name>A0A8U0PQA0_SALNM</name>
<feature type="compositionally biased region" description="Polar residues" evidence="7">
    <location>
        <begin position="153"/>
        <end position="176"/>
    </location>
</feature>
<feature type="region of interest" description="Disordered" evidence="7">
    <location>
        <begin position="635"/>
        <end position="796"/>
    </location>
</feature>
<dbReference type="SUPFAM" id="SSF52047">
    <property type="entry name" value="RNI-like"/>
    <property type="match status" value="1"/>
</dbReference>
<feature type="compositionally biased region" description="Low complexity" evidence="7">
    <location>
        <begin position="1099"/>
        <end position="1298"/>
    </location>
</feature>
<organism evidence="8 9">
    <name type="scientific">Salvelinus namaycush</name>
    <name type="common">Lake trout</name>
    <name type="synonym">Salmo namaycush</name>
    <dbReference type="NCBI Taxonomy" id="8040"/>
    <lineage>
        <taxon>Eukaryota</taxon>
        <taxon>Metazoa</taxon>
        <taxon>Chordata</taxon>
        <taxon>Craniata</taxon>
        <taxon>Vertebrata</taxon>
        <taxon>Euteleostomi</taxon>
        <taxon>Actinopterygii</taxon>
        <taxon>Neopterygii</taxon>
        <taxon>Teleostei</taxon>
        <taxon>Protacanthopterygii</taxon>
        <taxon>Salmoniformes</taxon>
        <taxon>Salmonidae</taxon>
        <taxon>Salmoninae</taxon>
        <taxon>Salvelinus</taxon>
    </lineage>
</organism>
<dbReference type="InterPro" id="IPR032675">
    <property type="entry name" value="LRR_dom_sf"/>
</dbReference>
<dbReference type="Pfam" id="PF13516">
    <property type="entry name" value="LRR_6"/>
    <property type="match status" value="3"/>
</dbReference>
<dbReference type="SMART" id="SM00368">
    <property type="entry name" value="LRR_RI"/>
    <property type="match status" value="7"/>
</dbReference>
<evidence type="ECO:0000256" key="6">
    <source>
        <dbReference type="ARBA" id="ARBA00041209"/>
    </source>
</evidence>
<feature type="compositionally biased region" description="Low complexity" evidence="7">
    <location>
        <begin position="1059"/>
        <end position="1078"/>
    </location>
</feature>
<dbReference type="InterPro" id="IPR051279">
    <property type="entry name" value="PP1-Reg/Actin-Interact_Protein"/>
</dbReference>
<feature type="compositionally biased region" description="Polar residues" evidence="7">
    <location>
        <begin position="1036"/>
        <end position="1058"/>
    </location>
</feature>
<evidence type="ECO:0000256" key="3">
    <source>
        <dbReference type="ARBA" id="ARBA00023272"/>
    </source>
</evidence>
<accession>A0A8U0PQA0</accession>
<dbReference type="PANTHER" id="PTHR24112:SF9">
    <property type="entry name" value="PROTEIN PHOSPHATASE 1 REGULATORY SUBUNIT 37"/>
    <property type="match status" value="1"/>
</dbReference>